<feature type="binding site" evidence="8">
    <location>
        <position position="222"/>
    </location>
    <ligand>
        <name>ATP</name>
        <dbReference type="ChEBI" id="CHEBI:30616"/>
    </ligand>
</feature>
<feature type="binding site" evidence="8">
    <location>
        <position position="301"/>
    </location>
    <ligand>
        <name>Mg(2+)</name>
        <dbReference type="ChEBI" id="CHEBI:18420"/>
    </ligand>
</feature>
<evidence type="ECO:0000256" key="7">
    <source>
        <dbReference type="ARBA" id="ARBA00022842"/>
    </source>
</evidence>
<comment type="caution">
    <text evidence="9">The sequence shown here is derived from an EMBL/GenBank/DDBJ whole genome shotgun (WGS) entry which is preliminary data.</text>
</comment>
<dbReference type="PANTHER" id="PTHR32057:SF14">
    <property type="entry name" value="PROTEIN ADENYLYLTRANSFERASE SELO, MITOCHONDRIAL"/>
    <property type="match status" value="1"/>
</dbReference>
<keyword evidence="3 8" id="KW-0548">Nucleotidyltransferase</keyword>
<evidence type="ECO:0000313" key="10">
    <source>
        <dbReference type="Proteomes" id="UP001339167"/>
    </source>
</evidence>
<comment type="similarity">
    <text evidence="1 8">Belongs to the SELO family.</text>
</comment>
<organism evidence="9 10">
    <name type="scientific">Alkalimonas mucilaginosa</name>
    <dbReference type="NCBI Taxonomy" id="3057676"/>
    <lineage>
        <taxon>Bacteria</taxon>
        <taxon>Pseudomonadati</taxon>
        <taxon>Pseudomonadota</taxon>
        <taxon>Gammaproteobacteria</taxon>
        <taxon>Alkalimonas</taxon>
    </lineage>
</organism>
<comment type="catalytic activity">
    <reaction evidence="8">
        <text>L-seryl-[protein] + ATP = 3-O-(5'-adenylyl)-L-seryl-[protein] + diphosphate</text>
        <dbReference type="Rhea" id="RHEA:58120"/>
        <dbReference type="Rhea" id="RHEA-COMP:9863"/>
        <dbReference type="Rhea" id="RHEA-COMP:15073"/>
        <dbReference type="ChEBI" id="CHEBI:29999"/>
        <dbReference type="ChEBI" id="CHEBI:30616"/>
        <dbReference type="ChEBI" id="CHEBI:33019"/>
        <dbReference type="ChEBI" id="CHEBI:142516"/>
        <dbReference type="EC" id="2.7.7.108"/>
    </reaction>
</comment>
<proteinExistence type="inferred from homology"/>
<evidence type="ECO:0000256" key="5">
    <source>
        <dbReference type="ARBA" id="ARBA00022741"/>
    </source>
</evidence>
<dbReference type="PANTHER" id="PTHR32057">
    <property type="entry name" value="PROTEIN ADENYLYLTRANSFERASE SELO, MITOCHONDRIAL"/>
    <property type="match status" value="1"/>
</dbReference>
<evidence type="ECO:0000256" key="8">
    <source>
        <dbReference type="HAMAP-Rule" id="MF_00692"/>
    </source>
</evidence>
<dbReference type="EC" id="2.7.7.108" evidence="8"/>
<dbReference type="EC" id="2.7.7.-" evidence="8"/>
<evidence type="ECO:0000256" key="6">
    <source>
        <dbReference type="ARBA" id="ARBA00022840"/>
    </source>
</evidence>
<feature type="binding site" evidence="8">
    <location>
        <position position="215"/>
    </location>
    <ligand>
        <name>ATP</name>
        <dbReference type="ChEBI" id="CHEBI:30616"/>
    </ligand>
</feature>
<feature type="binding site" evidence="8">
    <location>
        <position position="165"/>
    </location>
    <ligand>
        <name>ATP</name>
        <dbReference type="ChEBI" id="CHEBI:30616"/>
    </ligand>
</feature>
<comment type="catalytic activity">
    <reaction evidence="8">
        <text>L-threonyl-[protein] + ATP = 3-O-(5'-adenylyl)-L-threonyl-[protein] + diphosphate</text>
        <dbReference type="Rhea" id="RHEA:54292"/>
        <dbReference type="Rhea" id="RHEA-COMP:11060"/>
        <dbReference type="Rhea" id="RHEA-COMP:13847"/>
        <dbReference type="ChEBI" id="CHEBI:30013"/>
        <dbReference type="ChEBI" id="CHEBI:30616"/>
        <dbReference type="ChEBI" id="CHEBI:33019"/>
        <dbReference type="ChEBI" id="CHEBI:138113"/>
        <dbReference type="EC" id="2.7.7.108"/>
    </reaction>
</comment>
<keyword evidence="10" id="KW-1185">Reference proteome</keyword>
<feature type="binding site" evidence="8">
    <location>
        <position position="131"/>
    </location>
    <ligand>
        <name>ATP</name>
        <dbReference type="ChEBI" id="CHEBI:30616"/>
    </ligand>
</feature>
<keyword evidence="7 8" id="KW-0460">Magnesium</keyword>
<dbReference type="Pfam" id="PF02696">
    <property type="entry name" value="SelO"/>
    <property type="match status" value="1"/>
</dbReference>
<feature type="binding site" evidence="8">
    <location>
        <position position="129"/>
    </location>
    <ligand>
        <name>ATP</name>
        <dbReference type="ChEBI" id="CHEBI:30616"/>
    </ligand>
</feature>
<keyword evidence="5 8" id="KW-0547">Nucleotide-binding</keyword>
<protein>
    <recommendedName>
        <fullName evidence="8">Protein nucleotidyltransferase YdiU</fullName>
        <ecNumber evidence="8">2.7.7.-</ecNumber>
    </recommendedName>
    <alternativeName>
        <fullName evidence="8">Protein adenylyltransferase YdiU</fullName>
        <ecNumber evidence="8">2.7.7.108</ecNumber>
    </alternativeName>
    <alternativeName>
        <fullName evidence="8">Protein uridylyltransferase YdiU</fullName>
        <ecNumber evidence="8">2.7.7.-</ecNumber>
    </alternativeName>
</protein>
<keyword evidence="8" id="KW-0464">Manganese</keyword>
<comment type="function">
    <text evidence="8">Nucleotidyltransferase involved in the post-translational modification of proteins. It can catalyze the addition of adenosine monophosphate (AMP) or uridine monophosphate (UMP) to a protein, resulting in modifications known as AMPylation and UMPylation.</text>
</comment>
<evidence type="ECO:0000256" key="3">
    <source>
        <dbReference type="ARBA" id="ARBA00022695"/>
    </source>
</evidence>
<dbReference type="InterPro" id="IPR003846">
    <property type="entry name" value="SelO"/>
</dbReference>
<keyword evidence="4 8" id="KW-0479">Metal-binding</keyword>
<dbReference type="HAMAP" id="MF_00692">
    <property type="entry name" value="SelO"/>
    <property type="match status" value="1"/>
</dbReference>
<feature type="active site" description="Proton acceptor" evidence="8">
    <location>
        <position position="291"/>
    </location>
</feature>
<dbReference type="RefSeq" id="WP_330086575.1">
    <property type="nucleotide sequence ID" value="NZ_JAUGZK010000002.1"/>
</dbReference>
<comment type="cofactor">
    <cofactor evidence="8">
        <name>Mg(2+)</name>
        <dbReference type="ChEBI" id="CHEBI:18420"/>
    </cofactor>
    <cofactor evidence="8">
        <name>Mn(2+)</name>
        <dbReference type="ChEBI" id="CHEBI:29035"/>
    </cofactor>
</comment>
<evidence type="ECO:0000256" key="2">
    <source>
        <dbReference type="ARBA" id="ARBA00022679"/>
    </source>
</evidence>
<dbReference type="EMBL" id="JAUGZK010000002">
    <property type="protein sequence ID" value="MEE2023217.1"/>
    <property type="molecule type" value="Genomic_DNA"/>
</dbReference>
<evidence type="ECO:0000313" key="9">
    <source>
        <dbReference type="EMBL" id="MEE2023217.1"/>
    </source>
</evidence>
<feature type="binding site" evidence="8">
    <location>
        <position position="292"/>
    </location>
    <ligand>
        <name>Mg(2+)</name>
        <dbReference type="ChEBI" id="CHEBI:18420"/>
    </ligand>
</feature>
<comment type="catalytic activity">
    <reaction evidence="8">
        <text>L-tyrosyl-[protein] + UTP = O-(5'-uridylyl)-L-tyrosyl-[protein] + diphosphate</text>
        <dbReference type="Rhea" id="RHEA:83887"/>
        <dbReference type="Rhea" id="RHEA-COMP:10136"/>
        <dbReference type="Rhea" id="RHEA-COMP:20238"/>
        <dbReference type="ChEBI" id="CHEBI:33019"/>
        <dbReference type="ChEBI" id="CHEBI:46398"/>
        <dbReference type="ChEBI" id="CHEBI:46858"/>
        <dbReference type="ChEBI" id="CHEBI:90602"/>
    </reaction>
</comment>
<comment type="catalytic activity">
    <reaction evidence="8">
        <text>L-seryl-[protein] + UTP = O-(5'-uridylyl)-L-seryl-[protein] + diphosphate</text>
        <dbReference type="Rhea" id="RHEA:64604"/>
        <dbReference type="Rhea" id="RHEA-COMP:9863"/>
        <dbReference type="Rhea" id="RHEA-COMP:16635"/>
        <dbReference type="ChEBI" id="CHEBI:29999"/>
        <dbReference type="ChEBI" id="CHEBI:33019"/>
        <dbReference type="ChEBI" id="CHEBI:46398"/>
        <dbReference type="ChEBI" id="CHEBI:156051"/>
    </reaction>
</comment>
<name>A0ABU7JBZ2_9GAMM</name>
<feature type="binding site" evidence="8">
    <location>
        <position position="132"/>
    </location>
    <ligand>
        <name>ATP</name>
        <dbReference type="ChEBI" id="CHEBI:30616"/>
    </ligand>
</feature>
<keyword evidence="2 8" id="KW-0808">Transferase</keyword>
<comment type="catalytic activity">
    <reaction evidence="8">
        <text>L-tyrosyl-[protein] + ATP = O-(5'-adenylyl)-L-tyrosyl-[protein] + diphosphate</text>
        <dbReference type="Rhea" id="RHEA:54288"/>
        <dbReference type="Rhea" id="RHEA-COMP:10136"/>
        <dbReference type="Rhea" id="RHEA-COMP:13846"/>
        <dbReference type="ChEBI" id="CHEBI:30616"/>
        <dbReference type="ChEBI" id="CHEBI:33019"/>
        <dbReference type="ChEBI" id="CHEBI:46858"/>
        <dbReference type="ChEBI" id="CHEBI:83624"/>
        <dbReference type="EC" id="2.7.7.108"/>
    </reaction>
</comment>
<dbReference type="NCBIfam" id="NF000658">
    <property type="entry name" value="PRK00029.1"/>
    <property type="match status" value="1"/>
</dbReference>
<comment type="catalytic activity">
    <reaction evidence="8">
        <text>L-histidyl-[protein] + UTP = N(tele)-(5'-uridylyl)-L-histidyl-[protein] + diphosphate</text>
        <dbReference type="Rhea" id="RHEA:83891"/>
        <dbReference type="Rhea" id="RHEA-COMP:9745"/>
        <dbReference type="Rhea" id="RHEA-COMP:20239"/>
        <dbReference type="ChEBI" id="CHEBI:29979"/>
        <dbReference type="ChEBI" id="CHEBI:33019"/>
        <dbReference type="ChEBI" id="CHEBI:46398"/>
        <dbReference type="ChEBI" id="CHEBI:233474"/>
    </reaction>
</comment>
<feature type="binding site" evidence="8">
    <location>
        <position position="164"/>
    </location>
    <ligand>
        <name>ATP</name>
        <dbReference type="ChEBI" id="CHEBI:30616"/>
    </ligand>
</feature>
<gene>
    <name evidence="8" type="primary">ydiU</name>
    <name evidence="8" type="synonym">selO</name>
    <name evidence="9" type="ORF">QWF21_03090</name>
</gene>
<dbReference type="Proteomes" id="UP001339167">
    <property type="component" value="Unassembled WGS sequence"/>
</dbReference>
<keyword evidence="6 8" id="KW-0067">ATP-binding</keyword>
<sequence>MLRNKLLRTRFTIELSRSTYEHQTSIETYLRPLYNEDPRSLWSYPLQVDHSYARLPDVLFQPWQASPVANPHWLAFNQLLAAELALPENEGQTEQGLQQFAGNAMPSWAKPLVQAYAGHQFGQYNPQLGDGRALLLAEVMAQDSKRYDVQLKGAGPTPFSRGGDGRSAIGPVIREYLVSEAMQVLGVPTTRALAAVATGQKVYRDEPVPGAVLTRVASSHIRIGTFQYIAALGNPDYVRQFTDYVIDRHYPDCRQQENPYLAFLGQVVTKQATLIAHWMRLGFIHGVMNTDNTSICGETIDYGPCAFIDQYQADKVFSSIDRRGRYAYNNQPPIALWNLARLAECLLPLIDANEKVAVELATETLQQFQPQYEAQWLSQMAAKIGIAEPDPADKALLDDYLHLLEQQQVDFTLGFRYLSDELRTETDSKARELFAHSDAFSEWRERWLTRLAQQPLSHSDIAAQMDGVNPLLIPRNHLIAKAIEQAQDHSDLRFFQRLQQAWQTPFANTSEADLIAPPKPEEVVHRTFCGT</sequence>
<feature type="binding site" evidence="8">
    <location>
        <position position="301"/>
    </location>
    <ligand>
        <name>ATP</name>
        <dbReference type="ChEBI" id="CHEBI:30616"/>
    </ligand>
</feature>
<accession>A0ABU7JBZ2</accession>
<evidence type="ECO:0000256" key="1">
    <source>
        <dbReference type="ARBA" id="ARBA00009747"/>
    </source>
</evidence>
<evidence type="ECO:0000256" key="4">
    <source>
        <dbReference type="ARBA" id="ARBA00022723"/>
    </source>
</evidence>
<reference evidence="9 10" key="1">
    <citation type="submission" date="2023-06" db="EMBL/GenBank/DDBJ databases">
        <title>Alkalimonas sp., MEB004 an alkaliphilic bacterium isolated from Lonar Lake, India.</title>
        <authorList>
            <person name="Joshi A."/>
            <person name="Thite S."/>
        </authorList>
    </citation>
    <scope>NUCLEOTIDE SEQUENCE [LARGE SCALE GENOMIC DNA]</scope>
    <source>
        <strain evidence="9 10">MEB004</strain>
    </source>
</reference>
<feature type="binding site" evidence="8">
    <location>
        <position position="152"/>
    </location>
    <ligand>
        <name>ATP</name>
        <dbReference type="ChEBI" id="CHEBI:30616"/>
    </ligand>
</feature>